<evidence type="ECO:0000313" key="10">
    <source>
        <dbReference type="EMBL" id="MBB6674405.1"/>
    </source>
</evidence>
<keyword evidence="6 7" id="KW-0694">RNA-binding</keyword>
<evidence type="ECO:0000256" key="1">
    <source>
        <dbReference type="ARBA" id="ARBA00002663"/>
    </source>
</evidence>
<keyword evidence="11" id="KW-1185">Reference proteome</keyword>
<evidence type="ECO:0000256" key="8">
    <source>
        <dbReference type="NCBIfam" id="TIGR00188"/>
    </source>
</evidence>
<evidence type="ECO:0000256" key="9">
    <source>
        <dbReference type="SAM" id="MobiDB-lite"/>
    </source>
</evidence>
<dbReference type="Pfam" id="PF00825">
    <property type="entry name" value="Ribonuclease_P"/>
    <property type="match status" value="1"/>
</dbReference>
<dbReference type="RefSeq" id="WP_185672265.1">
    <property type="nucleotide sequence ID" value="NZ_JACJVP010000046.1"/>
</dbReference>
<dbReference type="EMBL" id="JACJVP010000046">
    <property type="protein sequence ID" value="MBB6674405.1"/>
    <property type="molecule type" value="Genomic_DNA"/>
</dbReference>
<evidence type="ECO:0000256" key="4">
    <source>
        <dbReference type="ARBA" id="ARBA00022759"/>
    </source>
</evidence>
<dbReference type="InterPro" id="IPR020539">
    <property type="entry name" value="RNase_P_CS"/>
</dbReference>
<dbReference type="HAMAP" id="MF_00227">
    <property type="entry name" value="RNase_P"/>
    <property type="match status" value="1"/>
</dbReference>
<evidence type="ECO:0000256" key="5">
    <source>
        <dbReference type="ARBA" id="ARBA00022801"/>
    </source>
</evidence>
<evidence type="ECO:0000256" key="2">
    <source>
        <dbReference type="ARBA" id="ARBA00022694"/>
    </source>
</evidence>
<keyword evidence="5 7" id="KW-0378">Hydrolase</keyword>
<comment type="caution">
    <text evidence="10">The sequence shown here is derived from an EMBL/GenBank/DDBJ whole genome shotgun (WGS) entry which is preliminary data.</text>
</comment>
<comment type="similarity">
    <text evidence="7">Belongs to the RnpA family.</text>
</comment>
<dbReference type="PANTHER" id="PTHR33992">
    <property type="entry name" value="RIBONUCLEASE P PROTEIN COMPONENT"/>
    <property type="match status" value="1"/>
</dbReference>
<keyword evidence="2 7" id="KW-0819">tRNA processing</keyword>
<dbReference type="GO" id="GO:0000049">
    <property type="term" value="F:tRNA binding"/>
    <property type="evidence" value="ECO:0007669"/>
    <property type="project" value="UniProtKB-UniRule"/>
</dbReference>
<reference evidence="10 11" key="1">
    <citation type="submission" date="2020-08" db="EMBL/GenBank/DDBJ databases">
        <title>Cohnella phylogeny.</title>
        <authorList>
            <person name="Dunlap C."/>
        </authorList>
    </citation>
    <scope>NUCLEOTIDE SEQUENCE [LARGE SCALE GENOMIC DNA]</scope>
    <source>
        <strain evidence="10 11">DSM 28246</strain>
    </source>
</reference>
<dbReference type="AlphaFoldDB" id="A0A7X0RVK1"/>
<comment type="subunit">
    <text evidence="7">Consists of a catalytic RNA component (M1 or rnpB) and a protein subunit.</text>
</comment>
<dbReference type="GO" id="GO:0030677">
    <property type="term" value="C:ribonuclease P complex"/>
    <property type="evidence" value="ECO:0007669"/>
    <property type="project" value="TreeGrafter"/>
</dbReference>
<organism evidence="10 11">
    <name type="scientific">Cohnella nanjingensis</name>
    <dbReference type="NCBI Taxonomy" id="1387779"/>
    <lineage>
        <taxon>Bacteria</taxon>
        <taxon>Bacillati</taxon>
        <taxon>Bacillota</taxon>
        <taxon>Bacilli</taxon>
        <taxon>Bacillales</taxon>
        <taxon>Paenibacillaceae</taxon>
        <taxon>Cohnella</taxon>
    </lineage>
</organism>
<proteinExistence type="inferred from homology"/>
<dbReference type="InterPro" id="IPR000100">
    <property type="entry name" value="RNase_P"/>
</dbReference>
<keyword evidence="4 7" id="KW-0255">Endonuclease</keyword>
<evidence type="ECO:0000256" key="6">
    <source>
        <dbReference type="ARBA" id="ARBA00022884"/>
    </source>
</evidence>
<keyword evidence="3 7" id="KW-0540">Nuclease</keyword>
<dbReference type="GO" id="GO:0001682">
    <property type="term" value="P:tRNA 5'-leader removal"/>
    <property type="evidence" value="ECO:0007669"/>
    <property type="project" value="UniProtKB-UniRule"/>
</dbReference>
<dbReference type="GO" id="GO:0042781">
    <property type="term" value="F:3'-tRNA processing endoribonuclease activity"/>
    <property type="evidence" value="ECO:0007669"/>
    <property type="project" value="TreeGrafter"/>
</dbReference>
<comment type="function">
    <text evidence="1 7">RNaseP catalyzes the removal of the 5'-leader sequence from pre-tRNA to produce the mature 5'-terminus. It can also cleave other RNA substrates such as 4.5S RNA. The protein component plays an auxiliary but essential role in vivo by binding to the 5'-leader sequence and broadening the substrate specificity of the ribozyme.</text>
</comment>
<dbReference type="Gene3D" id="3.30.230.10">
    <property type="match status" value="1"/>
</dbReference>
<protein>
    <recommendedName>
        <fullName evidence="7 8">Ribonuclease P protein component</fullName>
        <shortName evidence="7">RNase P protein</shortName>
        <shortName evidence="7">RNaseP protein</shortName>
        <ecNumber evidence="7 8">3.1.26.5</ecNumber>
    </recommendedName>
    <alternativeName>
        <fullName evidence="7">Protein C5</fullName>
    </alternativeName>
</protein>
<dbReference type="GO" id="GO:0004526">
    <property type="term" value="F:ribonuclease P activity"/>
    <property type="evidence" value="ECO:0007669"/>
    <property type="project" value="UniProtKB-UniRule"/>
</dbReference>
<dbReference type="InterPro" id="IPR020568">
    <property type="entry name" value="Ribosomal_Su5_D2-typ_SF"/>
</dbReference>
<dbReference type="PANTHER" id="PTHR33992:SF1">
    <property type="entry name" value="RIBONUCLEASE P PROTEIN COMPONENT"/>
    <property type="match status" value="1"/>
</dbReference>
<gene>
    <name evidence="7 10" type="primary">rnpA</name>
    <name evidence="10" type="ORF">H7C19_27350</name>
</gene>
<dbReference type="FunFam" id="3.30.230.10:FF:000021">
    <property type="entry name" value="Ribonuclease P protein component"/>
    <property type="match status" value="1"/>
</dbReference>
<evidence type="ECO:0000256" key="3">
    <source>
        <dbReference type="ARBA" id="ARBA00022722"/>
    </source>
</evidence>
<dbReference type="InterPro" id="IPR014721">
    <property type="entry name" value="Ribsml_uS5_D2-typ_fold_subgr"/>
</dbReference>
<feature type="compositionally biased region" description="Basic and acidic residues" evidence="9">
    <location>
        <begin position="137"/>
        <end position="146"/>
    </location>
</feature>
<accession>A0A7X0RVK1</accession>
<comment type="catalytic activity">
    <reaction evidence="7">
        <text>Endonucleolytic cleavage of RNA, removing 5'-extranucleotides from tRNA precursor.</text>
        <dbReference type="EC" id="3.1.26.5"/>
    </reaction>
</comment>
<dbReference type="EC" id="3.1.26.5" evidence="7 8"/>
<name>A0A7X0RVK1_9BACL</name>
<dbReference type="NCBIfam" id="TIGR00188">
    <property type="entry name" value="rnpA"/>
    <property type="match status" value="1"/>
</dbReference>
<evidence type="ECO:0000313" key="11">
    <source>
        <dbReference type="Proteomes" id="UP000547209"/>
    </source>
</evidence>
<sequence length="146" mass="16643">MERKLRLRNREDFNRIYRQGRSFANSQFVVYWRRKPDPGLFRLGISASSKLGGAVVRNRMRRMIKEIVRLNASKIVEGTDMILIVRKPALSLPYIEMEKSILHVLRKAGLIKGSTPAPQQQNRRPGPHGRSGGGTRPKQDAPRASK</sequence>
<evidence type="ECO:0000256" key="7">
    <source>
        <dbReference type="HAMAP-Rule" id="MF_00227"/>
    </source>
</evidence>
<dbReference type="PROSITE" id="PS00648">
    <property type="entry name" value="RIBONUCLEASE_P"/>
    <property type="match status" value="1"/>
</dbReference>
<feature type="region of interest" description="Disordered" evidence="9">
    <location>
        <begin position="112"/>
        <end position="146"/>
    </location>
</feature>
<dbReference type="Proteomes" id="UP000547209">
    <property type="component" value="Unassembled WGS sequence"/>
</dbReference>
<dbReference type="SUPFAM" id="SSF54211">
    <property type="entry name" value="Ribosomal protein S5 domain 2-like"/>
    <property type="match status" value="1"/>
</dbReference>